<comment type="caution">
    <text evidence="2">The sequence shown here is derived from an EMBL/GenBank/DDBJ whole genome shotgun (WGS) entry which is preliminary data.</text>
</comment>
<reference evidence="2 3" key="1">
    <citation type="submission" date="2015-07" db="EMBL/GenBank/DDBJ databases">
        <authorList>
            <person name="Ju K.-S."/>
            <person name="Doroghazi J.R."/>
            <person name="Metcalf W.W."/>
        </authorList>
    </citation>
    <scope>NUCLEOTIDE SEQUENCE [LARGE SCALE GENOMIC DNA]</scope>
    <source>
        <strain evidence="2 3">NRRL B-3589</strain>
    </source>
</reference>
<name>A0ABR5ISB0_9ACTN</name>
<gene>
    <name evidence="2" type="ORF">ADK38_44460</name>
</gene>
<accession>A0ABR5ISB0</accession>
<evidence type="ECO:0000313" key="3">
    <source>
        <dbReference type="Proteomes" id="UP000037020"/>
    </source>
</evidence>
<dbReference type="RefSeq" id="WP_030886666.1">
    <property type="nucleotide sequence ID" value="NZ_JBIRHZ010000015.1"/>
</dbReference>
<evidence type="ECO:0000256" key="1">
    <source>
        <dbReference type="SAM" id="MobiDB-lite"/>
    </source>
</evidence>
<proteinExistence type="predicted"/>
<sequence>MRQVHLMRAAQELGIEVHDRMAELGIDLVVYRHGTKSIPVLEGRYDDQLRARDFFLTEDKHATKQLLRRAGFTTPKGCAFAFDCGPEDTAEGMDEGIYGEEAEKLAEEAEEAEEAKGPENPEDPEDGKDGEDGESSYGRALAFAAGALAELDGDPVVVKPRAGMHGDAVRMGLDSAEAVAAHMNTWRHRFRDWIVEERVDGRDLRIQLIGGELVAACVREPASVIGDGQTPLAELIKKHDAEIRALNPSNRLTVDSETEALLHRQGLEPGDAPAAGRVVRLKNTANLAKGGRAVDVSDSLHPGFHAWASAISQLFATDILAIDAICAAPHRPPEGNAAILEINTAPEWVHHTFSEHRTHDIAARVLRHWFGL</sequence>
<dbReference type="PANTHER" id="PTHR21621:SF0">
    <property type="entry name" value="BETA-CITRYLGLUTAMATE SYNTHASE B-RELATED"/>
    <property type="match status" value="1"/>
</dbReference>
<protein>
    <recommendedName>
        <fullName evidence="4">ATP-grasp domain-containing protein</fullName>
    </recommendedName>
</protein>
<dbReference type="PANTHER" id="PTHR21621">
    <property type="entry name" value="RIBOSOMAL PROTEIN S6 MODIFICATION PROTEIN"/>
    <property type="match status" value="1"/>
</dbReference>
<dbReference type="Gene3D" id="3.30.470.20">
    <property type="entry name" value="ATP-grasp fold, B domain"/>
    <property type="match status" value="1"/>
</dbReference>
<dbReference type="EMBL" id="LGUT01004379">
    <property type="protein sequence ID" value="KOG51970.1"/>
    <property type="molecule type" value="Genomic_DNA"/>
</dbReference>
<feature type="region of interest" description="Disordered" evidence="1">
    <location>
        <begin position="104"/>
        <end position="136"/>
    </location>
</feature>
<dbReference type="SUPFAM" id="SSF56059">
    <property type="entry name" value="Glutathione synthetase ATP-binding domain-like"/>
    <property type="match status" value="1"/>
</dbReference>
<evidence type="ECO:0000313" key="2">
    <source>
        <dbReference type="EMBL" id="KOG51970.1"/>
    </source>
</evidence>
<keyword evidence="3" id="KW-1185">Reference proteome</keyword>
<dbReference type="Proteomes" id="UP000037020">
    <property type="component" value="Unassembled WGS sequence"/>
</dbReference>
<evidence type="ECO:0008006" key="4">
    <source>
        <dbReference type="Google" id="ProtNLM"/>
    </source>
</evidence>
<feature type="compositionally biased region" description="Acidic residues" evidence="1">
    <location>
        <begin position="120"/>
        <end position="134"/>
    </location>
</feature>
<organism evidence="2 3">
    <name type="scientific">Streptomyces varsoviensis</name>
    <dbReference type="NCBI Taxonomy" id="67373"/>
    <lineage>
        <taxon>Bacteria</taxon>
        <taxon>Bacillati</taxon>
        <taxon>Actinomycetota</taxon>
        <taxon>Actinomycetes</taxon>
        <taxon>Kitasatosporales</taxon>
        <taxon>Streptomycetaceae</taxon>
        <taxon>Streptomyces</taxon>
    </lineage>
</organism>